<name>A0A8H6HPE0_9AGAR</name>
<keyword evidence="1" id="KW-0732">Signal</keyword>
<dbReference type="Proteomes" id="UP000521943">
    <property type="component" value="Unassembled WGS sequence"/>
</dbReference>
<proteinExistence type="predicted"/>
<reference evidence="2 3" key="1">
    <citation type="submission" date="2020-07" db="EMBL/GenBank/DDBJ databases">
        <title>Comparative genomics of pyrophilous fungi reveals a link between fire events and developmental genes.</title>
        <authorList>
            <consortium name="DOE Joint Genome Institute"/>
            <person name="Steindorff A.S."/>
            <person name="Carver A."/>
            <person name="Calhoun S."/>
            <person name="Stillman K."/>
            <person name="Liu H."/>
            <person name="Lipzen A."/>
            <person name="Pangilinan J."/>
            <person name="Labutti K."/>
            <person name="Bruns T.D."/>
            <person name="Grigoriev I.V."/>
        </authorList>
    </citation>
    <scope>NUCLEOTIDE SEQUENCE [LARGE SCALE GENOMIC DNA]</scope>
    <source>
        <strain evidence="2 3">CBS 144469</strain>
    </source>
</reference>
<gene>
    <name evidence="2" type="ORF">DFP72DRAFT_913528</name>
</gene>
<accession>A0A8H6HPE0</accession>
<keyword evidence="3" id="KW-1185">Reference proteome</keyword>
<comment type="caution">
    <text evidence="2">The sequence shown here is derived from an EMBL/GenBank/DDBJ whole genome shotgun (WGS) entry which is preliminary data.</text>
</comment>
<dbReference type="AlphaFoldDB" id="A0A8H6HPE0"/>
<feature type="signal peptide" evidence="1">
    <location>
        <begin position="1"/>
        <end position="20"/>
    </location>
</feature>
<evidence type="ECO:0000256" key="1">
    <source>
        <dbReference type="SAM" id="SignalP"/>
    </source>
</evidence>
<feature type="chain" id="PRO_5034075336" evidence="1">
    <location>
        <begin position="21"/>
        <end position="111"/>
    </location>
</feature>
<dbReference type="OrthoDB" id="3101391at2759"/>
<evidence type="ECO:0000313" key="3">
    <source>
        <dbReference type="Proteomes" id="UP000521943"/>
    </source>
</evidence>
<dbReference type="EMBL" id="JACGCI010000063">
    <property type="protein sequence ID" value="KAF6749468.1"/>
    <property type="molecule type" value="Genomic_DNA"/>
</dbReference>
<organism evidence="2 3">
    <name type="scientific">Ephemerocybe angulata</name>
    <dbReference type="NCBI Taxonomy" id="980116"/>
    <lineage>
        <taxon>Eukaryota</taxon>
        <taxon>Fungi</taxon>
        <taxon>Dikarya</taxon>
        <taxon>Basidiomycota</taxon>
        <taxon>Agaricomycotina</taxon>
        <taxon>Agaricomycetes</taxon>
        <taxon>Agaricomycetidae</taxon>
        <taxon>Agaricales</taxon>
        <taxon>Agaricineae</taxon>
        <taxon>Psathyrellaceae</taxon>
        <taxon>Ephemerocybe</taxon>
    </lineage>
</organism>
<evidence type="ECO:0000313" key="2">
    <source>
        <dbReference type="EMBL" id="KAF6749468.1"/>
    </source>
</evidence>
<protein>
    <submittedName>
        <fullName evidence="2">Uncharacterized protein</fullName>
    </submittedName>
</protein>
<sequence>MHIPFLSVALALTLAAFATARSGHAELSLEARDYIDELTTREVLAELSTRELLDELSARSESGAKPRYLGKKCRFCKSKVQLEKCRKGPPVPAWFSENRRKSIRKLPCVMV</sequence>